<accession>A0A7S4SSQ5</accession>
<feature type="compositionally biased region" description="Basic residues" evidence="1">
    <location>
        <begin position="231"/>
        <end position="240"/>
    </location>
</feature>
<dbReference type="Pfam" id="PF10294">
    <property type="entry name" value="Methyltransf_16"/>
    <property type="match status" value="1"/>
</dbReference>
<organism evidence="2">
    <name type="scientific">Ditylum brightwellii</name>
    <dbReference type="NCBI Taxonomy" id="49249"/>
    <lineage>
        <taxon>Eukaryota</taxon>
        <taxon>Sar</taxon>
        <taxon>Stramenopiles</taxon>
        <taxon>Ochrophyta</taxon>
        <taxon>Bacillariophyta</taxon>
        <taxon>Mediophyceae</taxon>
        <taxon>Lithodesmiophycidae</taxon>
        <taxon>Lithodesmiales</taxon>
        <taxon>Lithodesmiaceae</taxon>
        <taxon>Ditylum</taxon>
    </lineage>
</organism>
<dbReference type="AlphaFoldDB" id="A0A7S4SSQ5"/>
<evidence type="ECO:0000313" key="2">
    <source>
        <dbReference type="EMBL" id="CAE4654643.1"/>
    </source>
</evidence>
<name>A0A7S4SSQ5_9STRA</name>
<gene>
    <name evidence="2" type="ORF">DBRI00130_LOCUS38869</name>
</gene>
<feature type="region of interest" description="Disordered" evidence="1">
    <location>
        <begin position="1"/>
        <end position="42"/>
    </location>
</feature>
<evidence type="ECO:0000256" key="1">
    <source>
        <dbReference type="SAM" id="MobiDB-lite"/>
    </source>
</evidence>
<dbReference type="SUPFAM" id="SSF53335">
    <property type="entry name" value="S-adenosyl-L-methionine-dependent methyltransferases"/>
    <property type="match status" value="1"/>
</dbReference>
<proteinExistence type="predicted"/>
<dbReference type="InterPro" id="IPR019410">
    <property type="entry name" value="Methyltransf_16"/>
</dbReference>
<dbReference type="CDD" id="cd02440">
    <property type="entry name" value="AdoMet_MTases"/>
    <property type="match status" value="1"/>
</dbReference>
<feature type="region of interest" description="Disordered" evidence="1">
    <location>
        <begin position="231"/>
        <end position="261"/>
    </location>
</feature>
<protein>
    <recommendedName>
        <fullName evidence="3">Calmodulin-lysine N-methyltransferase</fullName>
    </recommendedName>
</protein>
<dbReference type="InterPro" id="IPR029063">
    <property type="entry name" value="SAM-dependent_MTases_sf"/>
</dbReference>
<feature type="compositionally biased region" description="Low complexity" evidence="1">
    <location>
        <begin position="12"/>
        <end position="29"/>
    </location>
</feature>
<feature type="compositionally biased region" description="Polar residues" evidence="1">
    <location>
        <begin position="246"/>
        <end position="261"/>
    </location>
</feature>
<reference evidence="2" key="1">
    <citation type="submission" date="2021-01" db="EMBL/GenBank/DDBJ databases">
        <authorList>
            <person name="Corre E."/>
            <person name="Pelletier E."/>
            <person name="Niang G."/>
            <person name="Scheremetjew M."/>
            <person name="Finn R."/>
            <person name="Kale V."/>
            <person name="Holt S."/>
            <person name="Cochrane G."/>
            <person name="Meng A."/>
            <person name="Brown T."/>
            <person name="Cohen L."/>
        </authorList>
    </citation>
    <scope>NUCLEOTIDE SEQUENCE</scope>
    <source>
        <strain evidence="2">GSO104</strain>
    </source>
</reference>
<sequence>MGNNKKKHNNKIKASGGKPSSSNKKASASSKDDAASTNRPKNHLIMDATSPYTFTYTQYGSKKSITVNQTPNEDTWPGGALWDIGVLMAKLLVSINCPTYSVSIPRLIAPGIWGPPTTWKDKRILELGCGVGLTGLVAASLGARCVLLTDLEVVVNKVTLPNVELVVGSGSGGISSASGSGGGAGGKKKGAKGINVAALPLCWGNEDDENAAKKVLDEMAPPQKLDSLVSAKKKGGKKKVQQQQQHPSSPNDQQKQENNSIAASSLREGIPDILLIGDVAYQHKPGAPSHFDVLLSTILNITDEHTVVMFGTRMRMAASNDLLDMFYLHFEEIVTPPIEAHEVDDLFSSEALGRKHNITIHIFRRKK</sequence>
<dbReference type="EMBL" id="HBNS01053301">
    <property type="protein sequence ID" value="CAE4654643.1"/>
    <property type="molecule type" value="Transcribed_RNA"/>
</dbReference>
<dbReference type="PANTHER" id="PTHR14614">
    <property type="entry name" value="HEPATOCELLULAR CARCINOMA-ASSOCIATED ANTIGEN"/>
    <property type="match status" value="1"/>
</dbReference>
<evidence type="ECO:0008006" key="3">
    <source>
        <dbReference type="Google" id="ProtNLM"/>
    </source>
</evidence>
<feature type="compositionally biased region" description="Basic residues" evidence="1">
    <location>
        <begin position="1"/>
        <end position="11"/>
    </location>
</feature>
<dbReference type="Gene3D" id="3.40.50.150">
    <property type="entry name" value="Vaccinia Virus protein VP39"/>
    <property type="match status" value="1"/>
</dbReference>